<evidence type="ECO:0000256" key="1">
    <source>
        <dbReference type="ARBA" id="ARBA00008655"/>
    </source>
</evidence>
<gene>
    <name evidence="5" type="ORF">MNOR_LOCUS21379</name>
</gene>
<dbReference type="InterPro" id="IPR002123">
    <property type="entry name" value="Plipid/glycerol_acylTrfase"/>
</dbReference>
<dbReference type="GO" id="GO:0036149">
    <property type="term" value="P:phosphatidylinositol acyl-chain remodeling"/>
    <property type="evidence" value="ECO:0007669"/>
    <property type="project" value="TreeGrafter"/>
</dbReference>
<evidence type="ECO:0000256" key="3">
    <source>
        <dbReference type="ARBA" id="ARBA00023315"/>
    </source>
</evidence>
<dbReference type="Pfam" id="PF01553">
    <property type="entry name" value="Acyltransferase"/>
    <property type="match status" value="1"/>
</dbReference>
<dbReference type="PANTHER" id="PTHR10983">
    <property type="entry name" value="1-ACYLGLYCEROL-3-PHOSPHATE ACYLTRANSFERASE-RELATED"/>
    <property type="match status" value="1"/>
</dbReference>
<organism evidence="5 6">
    <name type="scientific">Meganyctiphanes norvegica</name>
    <name type="common">Northern krill</name>
    <name type="synonym">Thysanopoda norvegica</name>
    <dbReference type="NCBI Taxonomy" id="48144"/>
    <lineage>
        <taxon>Eukaryota</taxon>
        <taxon>Metazoa</taxon>
        <taxon>Ecdysozoa</taxon>
        <taxon>Arthropoda</taxon>
        <taxon>Crustacea</taxon>
        <taxon>Multicrustacea</taxon>
        <taxon>Malacostraca</taxon>
        <taxon>Eumalacostraca</taxon>
        <taxon>Eucarida</taxon>
        <taxon>Euphausiacea</taxon>
        <taxon>Euphausiidae</taxon>
        <taxon>Meganyctiphanes</taxon>
    </lineage>
</organism>
<dbReference type="GO" id="GO:0005739">
    <property type="term" value="C:mitochondrion"/>
    <property type="evidence" value="ECO:0007669"/>
    <property type="project" value="TreeGrafter"/>
</dbReference>
<sequence>MIVGFSRYVVGSAFMIGVAPEYLGVWLIWRGASIALPGWMYQWGDDKLYSLYQRLILFFFETCTRVEVVMYGDAEEALKKKESVLYISNHQSTVDWLIADMVSVRAGCIGHLRYIMKDSLQMLPLYGHYFYAHGCIYVKRGKFNQGKMINALNYLRHPNICTWLVIFPEGTRYYPKTPKVIEKSQQYARDNNVQVLKHHLTPKSRGTWLAVEHLHEKLDAIYDVSVFYDGIVAKDGVRGCAPQLIEFLMGRCKKVHIHLRRIPMNEVPNNEEDLKTWMHNFYLEKDDLVQNLWKSDNQGGAAHRQICSNVSGPRPWHVRVPEPYFCLNGKYFEYFEDAMA</sequence>
<dbReference type="PANTHER" id="PTHR10983:SF73">
    <property type="entry name" value="1-ACYL-SN-GLYCEROL-3-PHOSPHATE ACYLTRANSFERASE EPSILON"/>
    <property type="match status" value="1"/>
</dbReference>
<dbReference type="SMART" id="SM00563">
    <property type="entry name" value="PlsC"/>
    <property type="match status" value="1"/>
</dbReference>
<accession>A0AAV2RBF1</accession>
<dbReference type="AlphaFoldDB" id="A0AAV2RBF1"/>
<comment type="similarity">
    <text evidence="1">Belongs to the 1-acyl-sn-glycerol-3-phosphate acyltransferase family.</text>
</comment>
<keyword evidence="6" id="KW-1185">Reference proteome</keyword>
<evidence type="ECO:0000313" key="5">
    <source>
        <dbReference type="EMBL" id="CAL4118161.1"/>
    </source>
</evidence>
<dbReference type="EMBL" id="CAXKWB010017167">
    <property type="protein sequence ID" value="CAL4118161.1"/>
    <property type="molecule type" value="Genomic_DNA"/>
</dbReference>
<dbReference type="Proteomes" id="UP001497623">
    <property type="component" value="Unassembled WGS sequence"/>
</dbReference>
<dbReference type="Pfam" id="PF16076">
    <property type="entry name" value="Acyltransf_C"/>
    <property type="match status" value="1"/>
</dbReference>
<dbReference type="GO" id="GO:0005783">
    <property type="term" value="C:endoplasmic reticulum"/>
    <property type="evidence" value="ECO:0007669"/>
    <property type="project" value="TreeGrafter"/>
</dbReference>
<reference evidence="5 6" key="1">
    <citation type="submission" date="2024-05" db="EMBL/GenBank/DDBJ databases">
        <authorList>
            <person name="Wallberg A."/>
        </authorList>
    </citation>
    <scope>NUCLEOTIDE SEQUENCE [LARGE SCALE GENOMIC DNA]</scope>
</reference>
<proteinExistence type="inferred from homology"/>
<dbReference type="GO" id="GO:0016746">
    <property type="term" value="F:acyltransferase activity"/>
    <property type="evidence" value="ECO:0007669"/>
    <property type="project" value="UniProtKB-KW"/>
</dbReference>
<feature type="domain" description="Phospholipid/glycerol acyltransferase" evidence="4">
    <location>
        <begin position="84"/>
        <end position="201"/>
    </location>
</feature>
<evidence type="ECO:0000259" key="4">
    <source>
        <dbReference type="SMART" id="SM00563"/>
    </source>
</evidence>
<feature type="non-terminal residue" evidence="5">
    <location>
        <position position="340"/>
    </location>
</feature>
<keyword evidence="3" id="KW-0012">Acyltransferase</keyword>
<keyword evidence="2" id="KW-0808">Transferase</keyword>
<dbReference type="CDD" id="cd07990">
    <property type="entry name" value="LPLAT_LCLAT1-like"/>
    <property type="match status" value="1"/>
</dbReference>
<dbReference type="SUPFAM" id="SSF69593">
    <property type="entry name" value="Glycerol-3-phosphate (1)-acyltransferase"/>
    <property type="match status" value="1"/>
</dbReference>
<dbReference type="InterPro" id="IPR032098">
    <property type="entry name" value="Acyltransf_C"/>
</dbReference>
<name>A0AAV2RBF1_MEGNR</name>
<evidence type="ECO:0000256" key="2">
    <source>
        <dbReference type="ARBA" id="ARBA00022679"/>
    </source>
</evidence>
<comment type="caution">
    <text evidence="5">The sequence shown here is derived from an EMBL/GenBank/DDBJ whole genome shotgun (WGS) entry which is preliminary data.</text>
</comment>
<evidence type="ECO:0000313" key="6">
    <source>
        <dbReference type="Proteomes" id="UP001497623"/>
    </source>
</evidence>
<protein>
    <recommendedName>
        <fullName evidence="4">Phospholipid/glycerol acyltransferase domain-containing protein</fullName>
    </recommendedName>
</protein>